<gene>
    <name evidence="1" type="ORF">LNKW23_11010</name>
</gene>
<dbReference type="Proteomes" id="UP001239909">
    <property type="component" value="Unassembled WGS sequence"/>
</dbReference>
<accession>A0ABQ6LEY5</accession>
<reference evidence="1 2" key="1">
    <citation type="submission" date="2023-04" db="EMBL/GenBank/DDBJ databases">
        <title>Marinoamorphus aggregata gen. nov., sp. Nov., isolate from tissue of brittle star Ophioplocus japonicus.</title>
        <authorList>
            <person name="Kawano K."/>
            <person name="Sawayama S."/>
            <person name="Nakagawa S."/>
        </authorList>
    </citation>
    <scope>NUCLEOTIDE SEQUENCE [LARGE SCALE GENOMIC DNA]</scope>
    <source>
        <strain evidence="1 2">NKW23</strain>
    </source>
</reference>
<dbReference type="EMBL" id="BSYI01000006">
    <property type="protein sequence ID" value="GMG81888.1"/>
    <property type="molecule type" value="Genomic_DNA"/>
</dbReference>
<comment type="caution">
    <text evidence="1">The sequence shown here is derived from an EMBL/GenBank/DDBJ whole genome shotgun (WGS) entry which is preliminary data.</text>
</comment>
<proteinExistence type="predicted"/>
<evidence type="ECO:0008006" key="3">
    <source>
        <dbReference type="Google" id="ProtNLM"/>
    </source>
</evidence>
<dbReference type="InterPro" id="IPR029063">
    <property type="entry name" value="SAM-dependent_MTases_sf"/>
</dbReference>
<keyword evidence="2" id="KW-1185">Reference proteome</keyword>
<dbReference type="RefSeq" id="WP_285670619.1">
    <property type="nucleotide sequence ID" value="NZ_BSYI01000006.1"/>
</dbReference>
<organism evidence="1 2">
    <name type="scientific">Paralimibaculum aggregatum</name>
    <dbReference type="NCBI Taxonomy" id="3036245"/>
    <lineage>
        <taxon>Bacteria</taxon>
        <taxon>Pseudomonadati</taxon>
        <taxon>Pseudomonadota</taxon>
        <taxon>Alphaproteobacteria</taxon>
        <taxon>Rhodobacterales</taxon>
        <taxon>Paracoccaceae</taxon>
        <taxon>Paralimibaculum</taxon>
    </lineage>
</organism>
<name>A0ABQ6LEY5_9RHOB</name>
<protein>
    <recommendedName>
        <fullName evidence="3">SAM-dependent methyltransferase</fullName>
    </recommendedName>
</protein>
<evidence type="ECO:0000313" key="2">
    <source>
        <dbReference type="Proteomes" id="UP001239909"/>
    </source>
</evidence>
<dbReference type="SUPFAM" id="SSF53335">
    <property type="entry name" value="S-adenosyl-L-methionine-dependent methyltransferases"/>
    <property type="match status" value="1"/>
</dbReference>
<sequence>MTGFAADWLRLRASADRRARNRQLAAALQRHFAGHRAVTVLDLGAGSGNNMAATAPLLPKSQHWRLVDSDPVLLAAARPAPGVVQTTLRADLARGIGPLLVPRPDLVTASAFFDIAGAAWIDRLVADLAGAGLPLYAVLSYTGHERWDPPHPADEAALAAFHVDQQRDKGLGPALGPAAAAHLAAALQAAGYRVEQGASDWQLEATRDAGLIAALARSSAAAVAPALGPAAADWGTARERASRVTISHTDILALPG</sequence>
<evidence type="ECO:0000313" key="1">
    <source>
        <dbReference type="EMBL" id="GMG81888.1"/>
    </source>
</evidence>
<dbReference type="Gene3D" id="3.40.50.150">
    <property type="entry name" value="Vaccinia Virus protein VP39"/>
    <property type="match status" value="1"/>
</dbReference>